<organism evidence="2 3">
    <name type="scientific">Ataeniobius toweri</name>
    <dbReference type="NCBI Taxonomy" id="208326"/>
    <lineage>
        <taxon>Eukaryota</taxon>
        <taxon>Metazoa</taxon>
        <taxon>Chordata</taxon>
        <taxon>Craniata</taxon>
        <taxon>Vertebrata</taxon>
        <taxon>Euteleostomi</taxon>
        <taxon>Actinopterygii</taxon>
        <taxon>Neopterygii</taxon>
        <taxon>Teleostei</taxon>
        <taxon>Neoteleostei</taxon>
        <taxon>Acanthomorphata</taxon>
        <taxon>Ovalentaria</taxon>
        <taxon>Atherinomorphae</taxon>
        <taxon>Cyprinodontiformes</taxon>
        <taxon>Goodeidae</taxon>
        <taxon>Ataeniobius</taxon>
    </lineage>
</organism>
<proteinExistence type="predicted"/>
<evidence type="ECO:0000256" key="1">
    <source>
        <dbReference type="SAM" id="SignalP"/>
    </source>
</evidence>
<comment type="caution">
    <text evidence="2">The sequence shown here is derived from an EMBL/GenBank/DDBJ whole genome shotgun (WGS) entry which is preliminary data.</text>
</comment>
<evidence type="ECO:0000313" key="3">
    <source>
        <dbReference type="Proteomes" id="UP001345963"/>
    </source>
</evidence>
<evidence type="ECO:0008006" key="4">
    <source>
        <dbReference type="Google" id="ProtNLM"/>
    </source>
</evidence>
<evidence type="ECO:0000313" key="2">
    <source>
        <dbReference type="EMBL" id="MED6243658.1"/>
    </source>
</evidence>
<keyword evidence="3" id="KW-1185">Reference proteome</keyword>
<gene>
    <name evidence="2" type="ORF">ATANTOWER_024529</name>
</gene>
<feature type="chain" id="PRO_5046945294" description="Secreted protein" evidence="1">
    <location>
        <begin position="26"/>
        <end position="108"/>
    </location>
</feature>
<accession>A0ABU7B1S1</accession>
<reference evidence="2 3" key="1">
    <citation type="submission" date="2021-07" db="EMBL/GenBank/DDBJ databases">
        <authorList>
            <person name="Palmer J.M."/>
        </authorList>
    </citation>
    <scope>NUCLEOTIDE SEQUENCE [LARGE SCALE GENOMIC DNA]</scope>
    <source>
        <strain evidence="2 3">AT_MEX2019</strain>
        <tissue evidence="2">Muscle</tissue>
    </source>
</reference>
<sequence length="108" mass="11766">MHSSVYTLNILLWLVLHESLYQCGAAWKQSALGPSEALRNRRFFDGNGGRGSSCDPWVAGLNPRSVPLSLCPCGRHSPYLLMVVRGLGSVSLPQGSCGYNVAYYCQCV</sequence>
<dbReference type="Proteomes" id="UP001345963">
    <property type="component" value="Unassembled WGS sequence"/>
</dbReference>
<feature type="signal peptide" evidence="1">
    <location>
        <begin position="1"/>
        <end position="25"/>
    </location>
</feature>
<dbReference type="EMBL" id="JAHUTI010035070">
    <property type="protein sequence ID" value="MED6243658.1"/>
    <property type="molecule type" value="Genomic_DNA"/>
</dbReference>
<name>A0ABU7B1S1_9TELE</name>
<keyword evidence="1" id="KW-0732">Signal</keyword>
<protein>
    <recommendedName>
        <fullName evidence="4">Secreted protein</fullName>
    </recommendedName>
</protein>